<evidence type="ECO:0000313" key="1">
    <source>
        <dbReference type="Ensembl" id="ENSBOBP00000007719.1"/>
    </source>
</evidence>
<reference evidence="1" key="2">
    <citation type="submission" date="2025-09" db="UniProtKB">
        <authorList>
            <consortium name="Ensembl"/>
        </authorList>
    </citation>
    <scope>IDENTIFICATION</scope>
</reference>
<keyword evidence="2" id="KW-1185">Reference proteome</keyword>
<name>A0A8C0ERZ8_BUBBB</name>
<sequence length="145" mass="15666">MKELFMAAAGTSGAFRNDLLTPDSSATISCRGFTTGIPGTKRVGETVSPRSSKCGLPAEGDHKPLTCRHQLGLVFLIPHLLLLHIAAREEETHHPVEELMGQLDGEGYHVHLRGERPHQSQTHAASLEAHPLFLLAVLLDTGIGH</sequence>
<accession>A0A8C0ERZ8</accession>
<dbReference type="Proteomes" id="UP000694567">
    <property type="component" value="Unplaced"/>
</dbReference>
<dbReference type="Ensembl" id="ENSBOBT00000007922.1">
    <property type="protein sequence ID" value="ENSBOBP00000007719.1"/>
    <property type="gene ID" value="ENSBOBG00000005050.1"/>
</dbReference>
<protein>
    <submittedName>
        <fullName evidence="1">Uncharacterized protein</fullName>
    </submittedName>
</protein>
<reference evidence="1" key="1">
    <citation type="submission" date="2025-08" db="UniProtKB">
        <authorList>
            <consortium name="Ensembl"/>
        </authorList>
    </citation>
    <scope>IDENTIFICATION</scope>
</reference>
<evidence type="ECO:0000313" key="2">
    <source>
        <dbReference type="Proteomes" id="UP000694567"/>
    </source>
</evidence>
<organism evidence="1 2">
    <name type="scientific">Bubo bubo</name>
    <name type="common">Eurasian eagle-owl</name>
    <name type="synonym">Strix bubo</name>
    <dbReference type="NCBI Taxonomy" id="30461"/>
    <lineage>
        <taxon>Eukaryota</taxon>
        <taxon>Metazoa</taxon>
        <taxon>Chordata</taxon>
        <taxon>Craniata</taxon>
        <taxon>Vertebrata</taxon>
        <taxon>Euteleostomi</taxon>
        <taxon>Archelosauria</taxon>
        <taxon>Archosauria</taxon>
        <taxon>Dinosauria</taxon>
        <taxon>Saurischia</taxon>
        <taxon>Theropoda</taxon>
        <taxon>Coelurosauria</taxon>
        <taxon>Aves</taxon>
        <taxon>Neognathae</taxon>
        <taxon>Neoaves</taxon>
        <taxon>Telluraves</taxon>
        <taxon>Strigiformes</taxon>
        <taxon>Strigidae</taxon>
        <taxon>Bubo</taxon>
    </lineage>
</organism>
<proteinExistence type="predicted"/>
<dbReference type="AlphaFoldDB" id="A0A8C0ERZ8"/>